<protein>
    <submittedName>
        <fullName evidence="2">Uncharacterized protein</fullName>
    </submittedName>
</protein>
<evidence type="ECO:0000313" key="2">
    <source>
        <dbReference type="EMBL" id="RIA96451.1"/>
    </source>
</evidence>
<dbReference type="PANTHER" id="PTHR36693:SF1">
    <property type="entry name" value="GH02722P"/>
    <property type="match status" value="1"/>
</dbReference>
<dbReference type="Proteomes" id="UP000265703">
    <property type="component" value="Unassembled WGS sequence"/>
</dbReference>
<gene>
    <name evidence="2" type="ORF">C1645_381243</name>
</gene>
<name>A0A397TN50_9GLOM</name>
<dbReference type="InterPro" id="IPR032072">
    <property type="entry name" value="DUF4807"/>
</dbReference>
<organism evidence="2 3">
    <name type="scientific">Glomus cerebriforme</name>
    <dbReference type="NCBI Taxonomy" id="658196"/>
    <lineage>
        <taxon>Eukaryota</taxon>
        <taxon>Fungi</taxon>
        <taxon>Fungi incertae sedis</taxon>
        <taxon>Mucoromycota</taxon>
        <taxon>Glomeromycotina</taxon>
        <taxon>Glomeromycetes</taxon>
        <taxon>Glomerales</taxon>
        <taxon>Glomeraceae</taxon>
        <taxon>Glomus</taxon>
    </lineage>
</organism>
<dbReference type="Pfam" id="PF16065">
    <property type="entry name" value="DUF4807"/>
    <property type="match status" value="1"/>
</dbReference>
<keyword evidence="3" id="KW-1185">Reference proteome</keyword>
<dbReference type="PANTHER" id="PTHR36693">
    <property type="entry name" value="GH02722P"/>
    <property type="match status" value="1"/>
</dbReference>
<dbReference type="STRING" id="658196.A0A397TN50"/>
<reference evidence="2 3" key="1">
    <citation type="submission" date="2018-06" db="EMBL/GenBank/DDBJ databases">
        <title>Comparative genomics reveals the genomic features of Rhizophagus irregularis, R. cerebriforme, R. diaphanum and Gigaspora rosea, and their symbiotic lifestyle signature.</title>
        <authorList>
            <person name="Morin E."/>
            <person name="San Clemente H."/>
            <person name="Chen E.C.H."/>
            <person name="De La Providencia I."/>
            <person name="Hainaut M."/>
            <person name="Kuo A."/>
            <person name="Kohler A."/>
            <person name="Murat C."/>
            <person name="Tang N."/>
            <person name="Roy S."/>
            <person name="Loubradou J."/>
            <person name="Henrissat B."/>
            <person name="Grigoriev I.V."/>
            <person name="Corradi N."/>
            <person name="Roux C."/>
            <person name="Martin F.M."/>
        </authorList>
    </citation>
    <scope>NUCLEOTIDE SEQUENCE [LARGE SCALE GENOMIC DNA]</scope>
    <source>
        <strain evidence="2 3">DAOM 227022</strain>
    </source>
</reference>
<dbReference type="EMBL" id="QKYT01000044">
    <property type="protein sequence ID" value="RIA96451.1"/>
    <property type="molecule type" value="Genomic_DNA"/>
</dbReference>
<dbReference type="AlphaFoldDB" id="A0A397TN50"/>
<keyword evidence="1" id="KW-1133">Transmembrane helix</keyword>
<comment type="caution">
    <text evidence="2">The sequence shown here is derived from an EMBL/GenBank/DDBJ whole genome shotgun (WGS) entry which is preliminary data.</text>
</comment>
<proteinExistence type="predicted"/>
<evidence type="ECO:0000313" key="3">
    <source>
        <dbReference type="Proteomes" id="UP000265703"/>
    </source>
</evidence>
<accession>A0A397TN50</accession>
<keyword evidence="1" id="KW-0472">Membrane</keyword>
<dbReference type="OrthoDB" id="121932at2759"/>
<evidence type="ECO:0000256" key="1">
    <source>
        <dbReference type="SAM" id="Phobius"/>
    </source>
</evidence>
<sequence length="137" mass="15798">MELNQGAQAMWLPDLNWARKLYSLIAWRGIFIFQSTFFSVLGGAYSALGRYKKEHAEKAKHLARNQIILAKKLQDPVLECKCWIYYAEGLIQLGKLKKAALIIERQKNIVMDMLKSDETLLSMYENAKLKLMASSRK</sequence>
<keyword evidence="1" id="KW-0812">Transmembrane</keyword>
<feature type="transmembrane region" description="Helical" evidence="1">
    <location>
        <begin position="25"/>
        <end position="48"/>
    </location>
</feature>